<dbReference type="PROSITE" id="PS51257">
    <property type="entry name" value="PROKAR_LIPOPROTEIN"/>
    <property type="match status" value="1"/>
</dbReference>
<feature type="signal peptide" evidence="1">
    <location>
        <begin position="1"/>
        <end position="24"/>
    </location>
</feature>
<name>A0A9D1DB50_9FIRM</name>
<sequence length="408" mass="45656">MKKIISLCAATIFACFIVSFVAIALINASTYDYECVAISKNTTLSDNKVIQHNGKRVKINTIKRTQLNEAISNKNVLVDLNTVRYSSVSKDLINLYSNNANIYLYCTDITKTLANVQNLLNSKYPDNNFEIQFNNNDCEDFVGCSLQPIEDGRTAVIYYFDSENLKAENCMAMMVNSKIEAINSSEIISPLSASYNNDEYISVYDDSYYFEALPTIVHNTHASELQITYQFERVAVGDYETVWDITNKVYCTPKNDYQSYYMTSIMYTGSAEGETLAGFAPAATSGTSTKSYEFSVGISKNGIEAVVSNSYSITLPDVICTPTYSSAEGRCRWLYEFDEGTYTAKNSTSYTNIVRVLNTKGNIEISFDGKYALCKPYWLIGGYKPSTMSSLYFEDTLPGATLSFKDIK</sequence>
<evidence type="ECO:0000313" key="3">
    <source>
        <dbReference type="Proteomes" id="UP000824179"/>
    </source>
</evidence>
<feature type="chain" id="PRO_5039125386" evidence="1">
    <location>
        <begin position="25"/>
        <end position="408"/>
    </location>
</feature>
<keyword evidence="1" id="KW-0732">Signal</keyword>
<gene>
    <name evidence="2" type="ORF">IAB90_03320</name>
</gene>
<reference evidence="2" key="2">
    <citation type="journal article" date="2021" name="PeerJ">
        <title>Extensive microbial diversity within the chicken gut microbiome revealed by metagenomics and culture.</title>
        <authorList>
            <person name="Gilroy R."/>
            <person name="Ravi A."/>
            <person name="Getino M."/>
            <person name="Pursley I."/>
            <person name="Horton D.L."/>
            <person name="Alikhan N.F."/>
            <person name="Baker D."/>
            <person name="Gharbi K."/>
            <person name="Hall N."/>
            <person name="Watson M."/>
            <person name="Adriaenssens E.M."/>
            <person name="Foster-Nyarko E."/>
            <person name="Jarju S."/>
            <person name="Secka A."/>
            <person name="Antonio M."/>
            <person name="Oren A."/>
            <person name="Chaudhuri R.R."/>
            <person name="La Ragione R."/>
            <person name="Hildebrand F."/>
            <person name="Pallen M.J."/>
        </authorList>
    </citation>
    <scope>NUCLEOTIDE SEQUENCE</scope>
    <source>
        <strain evidence="2">ChiW25-3613</strain>
    </source>
</reference>
<comment type="caution">
    <text evidence="2">The sequence shown here is derived from an EMBL/GenBank/DDBJ whole genome shotgun (WGS) entry which is preliminary data.</text>
</comment>
<evidence type="ECO:0000313" key="2">
    <source>
        <dbReference type="EMBL" id="HIR39393.1"/>
    </source>
</evidence>
<proteinExistence type="predicted"/>
<organism evidence="2 3">
    <name type="scientific">Candidatus Coproplasma stercoripullorum</name>
    <dbReference type="NCBI Taxonomy" id="2840751"/>
    <lineage>
        <taxon>Bacteria</taxon>
        <taxon>Bacillati</taxon>
        <taxon>Bacillota</taxon>
        <taxon>Clostridia</taxon>
        <taxon>Eubacteriales</taxon>
        <taxon>Candidatus Coproplasma</taxon>
    </lineage>
</organism>
<evidence type="ECO:0000256" key="1">
    <source>
        <dbReference type="SAM" id="SignalP"/>
    </source>
</evidence>
<dbReference type="Proteomes" id="UP000824179">
    <property type="component" value="Unassembled WGS sequence"/>
</dbReference>
<accession>A0A9D1DB50</accession>
<dbReference type="AlphaFoldDB" id="A0A9D1DB50"/>
<protein>
    <submittedName>
        <fullName evidence="2">Uncharacterized protein</fullName>
    </submittedName>
</protein>
<dbReference type="EMBL" id="DVHB01000060">
    <property type="protein sequence ID" value="HIR39393.1"/>
    <property type="molecule type" value="Genomic_DNA"/>
</dbReference>
<reference evidence="2" key="1">
    <citation type="submission" date="2020-10" db="EMBL/GenBank/DDBJ databases">
        <authorList>
            <person name="Gilroy R."/>
        </authorList>
    </citation>
    <scope>NUCLEOTIDE SEQUENCE</scope>
    <source>
        <strain evidence="2">ChiW25-3613</strain>
    </source>
</reference>